<organism evidence="2 3">
    <name type="scientific">Pinibacter aurantiacus</name>
    <dbReference type="NCBI Taxonomy" id="2851599"/>
    <lineage>
        <taxon>Bacteria</taxon>
        <taxon>Pseudomonadati</taxon>
        <taxon>Bacteroidota</taxon>
        <taxon>Chitinophagia</taxon>
        <taxon>Chitinophagales</taxon>
        <taxon>Chitinophagaceae</taxon>
        <taxon>Pinibacter</taxon>
    </lineage>
</organism>
<protein>
    <submittedName>
        <fullName evidence="2">Glycosyltransferase family 39 protein</fullName>
    </submittedName>
</protein>
<keyword evidence="1" id="KW-0472">Membrane</keyword>
<dbReference type="Proteomes" id="UP000812270">
    <property type="component" value="Unassembled WGS sequence"/>
</dbReference>
<feature type="transmembrane region" description="Helical" evidence="1">
    <location>
        <begin position="176"/>
        <end position="209"/>
    </location>
</feature>
<keyword evidence="1" id="KW-0812">Transmembrane</keyword>
<keyword evidence="1" id="KW-1133">Transmembrane helix</keyword>
<reference evidence="2" key="1">
    <citation type="submission" date="2021-06" db="EMBL/GenBank/DDBJ databases">
        <authorList>
            <person name="Huq M.A."/>
        </authorList>
    </citation>
    <scope>NUCLEOTIDE SEQUENCE</scope>
    <source>
        <strain evidence="2">MAH-26</strain>
    </source>
</reference>
<keyword evidence="3" id="KW-1185">Reference proteome</keyword>
<feature type="transmembrane region" description="Helical" evidence="1">
    <location>
        <begin position="16"/>
        <end position="35"/>
    </location>
</feature>
<feature type="transmembrane region" description="Helical" evidence="1">
    <location>
        <begin position="406"/>
        <end position="425"/>
    </location>
</feature>
<evidence type="ECO:0000313" key="3">
    <source>
        <dbReference type="Proteomes" id="UP000812270"/>
    </source>
</evidence>
<feature type="transmembrane region" description="Helical" evidence="1">
    <location>
        <begin position="102"/>
        <end position="119"/>
    </location>
</feature>
<feature type="transmembrane region" description="Helical" evidence="1">
    <location>
        <begin position="317"/>
        <end position="344"/>
    </location>
</feature>
<dbReference type="RefSeq" id="WP_217794150.1">
    <property type="nucleotide sequence ID" value="NZ_JAHSPG010000016.1"/>
</dbReference>
<accession>A0A9E2SD37</accession>
<name>A0A9E2SD37_9BACT</name>
<feature type="transmembrane region" description="Helical" evidence="1">
    <location>
        <begin position="221"/>
        <end position="240"/>
    </location>
</feature>
<evidence type="ECO:0000313" key="2">
    <source>
        <dbReference type="EMBL" id="MBV4359892.1"/>
    </source>
</evidence>
<proteinExistence type="predicted"/>
<dbReference type="AlphaFoldDB" id="A0A9E2SD37"/>
<comment type="caution">
    <text evidence="2">The sequence shown here is derived from an EMBL/GenBank/DDBJ whole genome shotgun (WGS) entry which is preliminary data.</text>
</comment>
<evidence type="ECO:0000256" key="1">
    <source>
        <dbReference type="SAM" id="Phobius"/>
    </source>
</evidence>
<feature type="transmembrane region" description="Helical" evidence="1">
    <location>
        <begin position="261"/>
        <end position="282"/>
    </location>
</feature>
<dbReference type="EMBL" id="JAHSPG010000016">
    <property type="protein sequence ID" value="MBV4359892.1"/>
    <property type="molecule type" value="Genomic_DNA"/>
</dbReference>
<feature type="transmembrane region" description="Helical" evidence="1">
    <location>
        <begin position="152"/>
        <end position="169"/>
    </location>
</feature>
<feature type="transmembrane region" description="Helical" evidence="1">
    <location>
        <begin position="351"/>
        <end position="368"/>
    </location>
</feature>
<sequence>MNFLASFDNWLRKPSALCILLGAYIILSFVCLQYRSTHSDENDYYSYTLRCLRGKPERISAFDDSKTMLLIPAVLPRVVAQVLNPQLKRTDGGHSDILNGRYAMIIFAIAMLVFLWLFLKKTNLNYSMLVFPLAIIDPFFLTYSTVLTSDMAVGMCTIAFLYFAFQFYTSRKFHHLLLMSVAIGLGIVGKFSFAPILMGFGIGTIILFYRKLNGKANLLFLLKSAVISALVILFVINIAYPTDRRFIALKNESFQSERFNSMSKSFLGSIPVPLPINMIHAADMLSYHGQLDIPESDETFIGATWLFRSFHQPPVWYYYWLLLLIITPIFLLMLFSIGTLNVLARAQKNKFVFLATIVALLYCLYGGLFNRFQIGARHLLSMYPLLFITSGYALHVMGNYFSRKNFQIVCGLGGLWMIASVLYFFPHEMAYTNEFITDKRTAHWYVNEGVIDYGQLLEYEQDFRKNNPQYKNPLHDTTKNGKYAISSGALLYFAYRYKDPKSQELLRRKPDRVERFVLLIFE</sequence>
<gene>
    <name evidence="2" type="ORF">KTO63_22190</name>
</gene>
<feature type="transmembrane region" description="Helical" evidence="1">
    <location>
        <begin position="374"/>
        <end position="394"/>
    </location>
</feature>